<keyword evidence="2" id="KW-1185">Reference proteome</keyword>
<dbReference type="RefSeq" id="WP_109608373.1">
    <property type="nucleotide sequence ID" value="NZ_QGHA01000004.1"/>
</dbReference>
<evidence type="ECO:0000313" key="2">
    <source>
        <dbReference type="Proteomes" id="UP000245678"/>
    </source>
</evidence>
<comment type="caution">
    <text evidence="1">The sequence shown here is derived from an EMBL/GenBank/DDBJ whole genome shotgun (WGS) entry which is preliminary data.</text>
</comment>
<dbReference type="InterPro" id="IPR045944">
    <property type="entry name" value="DUF6364"/>
</dbReference>
<protein>
    <submittedName>
        <fullName evidence="1">Uncharacterized protein</fullName>
    </submittedName>
</protein>
<proteinExistence type="predicted"/>
<organism evidence="1 2">
    <name type="scientific">Mucilaginibacter oryzae</name>
    <dbReference type="NCBI Taxonomy" id="468058"/>
    <lineage>
        <taxon>Bacteria</taxon>
        <taxon>Pseudomonadati</taxon>
        <taxon>Bacteroidota</taxon>
        <taxon>Sphingobacteriia</taxon>
        <taxon>Sphingobacteriales</taxon>
        <taxon>Sphingobacteriaceae</taxon>
        <taxon>Mucilaginibacter</taxon>
    </lineage>
</organism>
<name>A0A316HBK9_9SPHI</name>
<sequence>MESTKVTLNVKADSLSLVKEYAKRQHTSVSKLVQDFFDGIAEQEKKEDPIKEKYKNVEIPEWIKQLTGIAKDPDPNMSYDDMKYEYFKEKYDL</sequence>
<accession>A0A316HBK9</accession>
<gene>
    <name evidence="1" type="ORF">LX99_02763</name>
</gene>
<dbReference type="Proteomes" id="UP000245678">
    <property type="component" value="Unassembled WGS sequence"/>
</dbReference>
<evidence type="ECO:0000313" key="1">
    <source>
        <dbReference type="EMBL" id="PWK77878.1"/>
    </source>
</evidence>
<dbReference type="EMBL" id="QGHA01000004">
    <property type="protein sequence ID" value="PWK77878.1"/>
    <property type="molecule type" value="Genomic_DNA"/>
</dbReference>
<dbReference type="Pfam" id="PF19891">
    <property type="entry name" value="DUF6364"/>
    <property type="match status" value="1"/>
</dbReference>
<dbReference type="AlphaFoldDB" id="A0A316HBK9"/>
<reference evidence="1 2" key="1">
    <citation type="submission" date="2018-05" db="EMBL/GenBank/DDBJ databases">
        <title>Genomic Encyclopedia of Archaeal and Bacterial Type Strains, Phase II (KMG-II): from individual species to whole genera.</title>
        <authorList>
            <person name="Goeker M."/>
        </authorList>
    </citation>
    <scope>NUCLEOTIDE SEQUENCE [LARGE SCALE GENOMIC DNA]</scope>
    <source>
        <strain evidence="1 2">DSM 19975</strain>
    </source>
</reference>